<protein>
    <submittedName>
        <fullName evidence="2">DUF38 domain-containing protein</fullName>
    </submittedName>
</protein>
<sequence>MKLRDRVFIFFPNFCGKLSDKAKAAMEEMKYSNPYVFKVLPSAPVTIYNSPAATQVLPFQDSLLHYILTNASENVLKKLYSSCKYFYFAKRKLLCHSLYIGKDLKLKYFRNSMSSNGEELEFLDMDKLIVQNTLVVQHSENPNLLHLIFPKLEASSLRFLRIKSQTFSVNEYDFLTSGRKIMKLDFENVSIFDENGEPIVFEHFLYSLPLAKYIQ</sequence>
<proteinExistence type="predicted"/>
<dbReference type="AlphaFoldDB" id="A0A914QGH6"/>
<organism evidence="1 2">
    <name type="scientific">Panagrolaimus davidi</name>
    <dbReference type="NCBI Taxonomy" id="227884"/>
    <lineage>
        <taxon>Eukaryota</taxon>
        <taxon>Metazoa</taxon>
        <taxon>Ecdysozoa</taxon>
        <taxon>Nematoda</taxon>
        <taxon>Chromadorea</taxon>
        <taxon>Rhabditida</taxon>
        <taxon>Tylenchina</taxon>
        <taxon>Panagrolaimomorpha</taxon>
        <taxon>Panagrolaimoidea</taxon>
        <taxon>Panagrolaimidae</taxon>
        <taxon>Panagrolaimus</taxon>
    </lineage>
</organism>
<dbReference type="WBParaSite" id="PDA_v2.g30984.t1">
    <property type="protein sequence ID" value="PDA_v2.g30984.t1"/>
    <property type="gene ID" value="PDA_v2.g30984"/>
</dbReference>
<keyword evidence="1" id="KW-1185">Reference proteome</keyword>
<accession>A0A914QGH6</accession>
<evidence type="ECO:0000313" key="1">
    <source>
        <dbReference type="Proteomes" id="UP000887578"/>
    </source>
</evidence>
<name>A0A914QGH6_9BILA</name>
<dbReference type="Proteomes" id="UP000887578">
    <property type="component" value="Unplaced"/>
</dbReference>
<evidence type="ECO:0000313" key="2">
    <source>
        <dbReference type="WBParaSite" id="PDA_v2.g30984.t1"/>
    </source>
</evidence>
<reference evidence="2" key="1">
    <citation type="submission" date="2022-11" db="UniProtKB">
        <authorList>
            <consortium name="WormBaseParasite"/>
        </authorList>
    </citation>
    <scope>IDENTIFICATION</scope>
</reference>